<keyword evidence="6" id="KW-0158">Chromosome</keyword>
<sequence>MASLDKLAIRGVRSFDEKSINIIQFYTPLTVIVGYNGSGKTTIIECLKYATTGDLPPNTKGGAFIHDPTMAAANEVKAQIRLRFYSTSRVRINCVRNIQVSKRKTTGLTMKTLEGLLQVDDENRRNKRAVLSTKCAELDEEIPRLLGVSKSILDNVIFCHQEDSNWPLSEPSVLKKKFDDIFEATKYTKALENIRTIRKEQREDLRVQRVELESLKTDKERSDGIREKRRRLEISLTENENKLDDLNEDIRALTKENKGFYDKAVRFRETVAKAETMEEKMRLHRENMEQLRSTMTHIDEPQSELQRRKDRFGEHLQRQRVKQDNLKRKVLDGKDQLQSVEERRSRKIGEKGGLENDRKHHDQAIAKREREIRRISGELSIKGFDTQGMTETQVEDFAQRIATHARKAEADLDDVKSEGVNKERHLTNVYQELRGNLRAKEVAKEQASDTARRVKERKKRAQDELDGFAITASDLTAAEKDFKDAQARCEAVSQEMRGSEHDDQLRDINKNIRHLDQQREELTVELNSLNRNADQRAKLDVKKAERDQKAKEIESIMQRHESTILEHLGSKPSSDRLETEAIRVMSEKESAANAAERADQAANKELQLVEASLSFARSSLQENQARSAALSKEIRNTLLDNEQTDIASGLDECNQEIATVTNMLSGMEHLAGFFKRVKLVGDQDHTCFGCGRSLAQGEKESFHRHVEEQIKLAARADRNELEGDLAEWNKRLAAVQSLVPKQELLNTIDRVEVPKAKQTVETEQARLAEASARAETTAQGLTKARSDLKELNTLKNLAADVSRLLSEVSSLSKEITALESDLLRTGSTRTGNDVQAEIDAQTDQLKQAKRKLQTVQSEKEHLQGRLTQAERAVHSAELAFASQRQEASKREAAATRVEELTNELQEAHRLSEKLSEEVAAASTPIRKAQNELEQFKTEQSTREAAASSKAAELGGHTKLLAELDSQAQRFIVQRGEEKMEDCVQAVENFTSEMQSIQKDIQAVEADAAKIEKEFNESKATERNINDNLRFRTLDADVARIQTEYDSLNLEEAYEANRTWTEKYNTSKERENKLNGEAAHLGGVISSLRTEIQGREQELKDSYQNVEKRYTAKLVAFKTGELADRDLELYVKALENAIMRYHAIKMEEINEQIRYLWGRTYQGTDIDTILIKSDNEGARANRSYFYRVCMVKDTVEMDMRGRCSAGQKVLASIIIRLALADSFGENCGILALDEPTTNLDKENIVALAKSLNDIIKERKSQSNFQLIVITHDEDFLTMLGQSDSLDYYWRCSRTAHQTSIIERERIQ</sequence>
<evidence type="ECO:0000256" key="13">
    <source>
        <dbReference type="ARBA" id="ARBA00023242"/>
    </source>
</evidence>
<keyword evidence="19" id="KW-1185">Reference proteome</keyword>
<dbReference type="InterPro" id="IPR004584">
    <property type="entry name" value="Rad50_eukaryotes"/>
</dbReference>
<evidence type="ECO:0000256" key="10">
    <source>
        <dbReference type="ARBA" id="ARBA00022833"/>
    </source>
</evidence>
<dbReference type="Pfam" id="PF13476">
    <property type="entry name" value="AAA_23"/>
    <property type="match status" value="1"/>
</dbReference>
<dbReference type="GO" id="GO:0000722">
    <property type="term" value="P:telomere maintenance via recombination"/>
    <property type="evidence" value="ECO:0007669"/>
    <property type="project" value="TreeGrafter"/>
</dbReference>
<feature type="coiled-coil region" evidence="15">
    <location>
        <begin position="986"/>
        <end position="1020"/>
    </location>
</feature>
<evidence type="ECO:0000256" key="4">
    <source>
        <dbReference type="ARBA" id="ARBA00009439"/>
    </source>
</evidence>
<comment type="cofactor">
    <cofactor evidence="1">
        <name>Zn(2+)</name>
        <dbReference type="ChEBI" id="CHEBI:29105"/>
    </cofactor>
</comment>
<evidence type="ECO:0000256" key="7">
    <source>
        <dbReference type="ARBA" id="ARBA00022723"/>
    </source>
</evidence>
<dbReference type="GeneID" id="37039016"/>
<evidence type="ECO:0000256" key="16">
    <source>
        <dbReference type="SAM" id="MobiDB-lite"/>
    </source>
</evidence>
<evidence type="ECO:0000313" key="18">
    <source>
        <dbReference type="EMBL" id="PWN40268.1"/>
    </source>
</evidence>
<evidence type="ECO:0000256" key="14">
    <source>
        <dbReference type="ARBA" id="ARBA00049360"/>
    </source>
</evidence>
<dbReference type="PANTHER" id="PTHR18867">
    <property type="entry name" value="RAD50"/>
    <property type="match status" value="1"/>
</dbReference>
<dbReference type="PANTHER" id="PTHR18867:SF12">
    <property type="entry name" value="DNA REPAIR PROTEIN RAD50"/>
    <property type="match status" value="1"/>
</dbReference>
<dbReference type="GO" id="GO:0007004">
    <property type="term" value="P:telomere maintenance via telomerase"/>
    <property type="evidence" value="ECO:0007669"/>
    <property type="project" value="TreeGrafter"/>
</dbReference>
<dbReference type="GO" id="GO:0000794">
    <property type="term" value="C:condensed nuclear chromosome"/>
    <property type="evidence" value="ECO:0007669"/>
    <property type="project" value="TreeGrafter"/>
</dbReference>
<dbReference type="SUPFAM" id="SSF52540">
    <property type="entry name" value="P-loop containing nucleoside triphosphate hydrolases"/>
    <property type="match status" value="1"/>
</dbReference>
<evidence type="ECO:0000256" key="12">
    <source>
        <dbReference type="ARBA" id="ARBA00023204"/>
    </source>
</evidence>
<comment type="catalytic activity">
    <reaction evidence="14">
        <text>ATP + H2O = ADP + phosphate + H(+)</text>
        <dbReference type="Rhea" id="RHEA:13065"/>
        <dbReference type="ChEBI" id="CHEBI:15377"/>
        <dbReference type="ChEBI" id="CHEBI:15378"/>
        <dbReference type="ChEBI" id="CHEBI:30616"/>
        <dbReference type="ChEBI" id="CHEBI:43474"/>
        <dbReference type="ChEBI" id="CHEBI:456216"/>
    </reaction>
</comment>
<accession>A0A316VTA4</accession>
<proteinExistence type="inferred from homology"/>
<dbReference type="Proteomes" id="UP000245783">
    <property type="component" value="Unassembled WGS sequence"/>
</dbReference>
<dbReference type="RefSeq" id="XP_025367428.1">
    <property type="nucleotide sequence ID" value="XM_025517146.1"/>
</dbReference>
<dbReference type="FunCoup" id="A0A316VTA4">
    <property type="interactions" value="537"/>
</dbReference>
<keyword evidence="9" id="KW-0378">Hydrolase</keyword>
<keyword evidence="10" id="KW-0862">Zinc</keyword>
<feature type="coiled-coil region" evidence="15">
    <location>
        <begin position="794"/>
        <end position="917"/>
    </location>
</feature>
<dbReference type="Gene3D" id="3.40.50.300">
    <property type="entry name" value="P-loop containing nucleotide triphosphate hydrolases"/>
    <property type="match status" value="2"/>
</dbReference>
<dbReference type="GO" id="GO:0003691">
    <property type="term" value="F:double-stranded telomeric DNA binding"/>
    <property type="evidence" value="ECO:0007669"/>
    <property type="project" value="TreeGrafter"/>
</dbReference>
<feature type="coiled-coil region" evidence="15">
    <location>
        <begin position="198"/>
        <end position="294"/>
    </location>
</feature>
<dbReference type="GO" id="GO:0030870">
    <property type="term" value="C:Mre11 complex"/>
    <property type="evidence" value="ECO:0007669"/>
    <property type="project" value="InterPro"/>
</dbReference>
<evidence type="ECO:0000256" key="11">
    <source>
        <dbReference type="ARBA" id="ARBA00023054"/>
    </source>
</evidence>
<evidence type="ECO:0000259" key="17">
    <source>
        <dbReference type="Pfam" id="PF13476"/>
    </source>
</evidence>
<gene>
    <name evidence="18" type="ORF">IE81DRAFT_368433</name>
</gene>
<dbReference type="GO" id="GO:0046872">
    <property type="term" value="F:metal ion binding"/>
    <property type="evidence" value="ECO:0007669"/>
    <property type="project" value="UniProtKB-KW"/>
</dbReference>
<evidence type="ECO:0000256" key="6">
    <source>
        <dbReference type="ARBA" id="ARBA00022454"/>
    </source>
</evidence>
<feature type="region of interest" description="Disordered" evidence="16">
    <location>
        <begin position="330"/>
        <end position="362"/>
    </location>
</feature>
<comment type="similarity">
    <text evidence="4">Belongs to the SMC family. RAD50 subfamily.</text>
</comment>
<evidence type="ECO:0000256" key="15">
    <source>
        <dbReference type="SAM" id="Coils"/>
    </source>
</evidence>
<evidence type="ECO:0000313" key="19">
    <source>
        <dbReference type="Proteomes" id="UP000245783"/>
    </source>
</evidence>
<feature type="domain" description="Rad50/SbcC-type AAA" evidence="17">
    <location>
        <begin position="6"/>
        <end position="256"/>
    </location>
</feature>
<evidence type="ECO:0000256" key="8">
    <source>
        <dbReference type="ARBA" id="ARBA00022763"/>
    </source>
</evidence>
<keyword evidence="11 15" id="KW-0175">Coiled coil</keyword>
<dbReference type="GO" id="GO:0016887">
    <property type="term" value="F:ATP hydrolysis activity"/>
    <property type="evidence" value="ECO:0007669"/>
    <property type="project" value="InterPro"/>
</dbReference>
<evidence type="ECO:0000256" key="2">
    <source>
        <dbReference type="ARBA" id="ARBA00004123"/>
    </source>
</evidence>
<dbReference type="EMBL" id="KZ819423">
    <property type="protein sequence ID" value="PWN40268.1"/>
    <property type="molecule type" value="Genomic_DNA"/>
</dbReference>
<dbReference type="InterPro" id="IPR038729">
    <property type="entry name" value="Rad50/SbcC_AAA"/>
</dbReference>
<dbReference type="NCBIfam" id="TIGR00606">
    <property type="entry name" value="rad50"/>
    <property type="match status" value="1"/>
</dbReference>
<dbReference type="GO" id="GO:0006302">
    <property type="term" value="P:double-strand break repair"/>
    <property type="evidence" value="ECO:0007669"/>
    <property type="project" value="InterPro"/>
</dbReference>
<organism evidence="18 19">
    <name type="scientific">Ceraceosorus guamensis</name>
    <dbReference type="NCBI Taxonomy" id="1522189"/>
    <lineage>
        <taxon>Eukaryota</taxon>
        <taxon>Fungi</taxon>
        <taxon>Dikarya</taxon>
        <taxon>Basidiomycota</taxon>
        <taxon>Ustilaginomycotina</taxon>
        <taxon>Exobasidiomycetes</taxon>
        <taxon>Ceraceosorales</taxon>
        <taxon>Ceraceosoraceae</taxon>
        <taxon>Ceraceosorus</taxon>
    </lineage>
</organism>
<reference evidence="18 19" key="1">
    <citation type="journal article" date="2018" name="Mol. Biol. Evol.">
        <title>Broad Genomic Sampling Reveals a Smut Pathogenic Ancestry of the Fungal Clade Ustilaginomycotina.</title>
        <authorList>
            <person name="Kijpornyongpan T."/>
            <person name="Mondo S.J."/>
            <person name="Barry K."/>
            <person name="Sandor L."/>
            <person name="Lee J."/>
            <person name="Lipzen A."/>
            <person name="Pangilinan J."/>
            <person name="LaButti K."/>
            <person name="Hainaut M."/>
            <person name="Henrissat B."/>
            <person name="Grigoriev I.V."/>
            <person name="Spatafora J.W."/>
            <person name="Aime M.C."/>
        </authorList>
    </citation>
    <scope>NUCLEOTIDE SEQUENCE [LARGE SCALE GENOMIC DNA]</scope>
    <source>
        <strain evidence="18 19">MCA 4658</strain>
    </source>
</reference>
<dbReference type="InterPro" id="IPR027417">
    <property type="entry name" value="P-loop_NTPase"/>
</dbReference>
<comment type="subcellular location">
    <subcellularLocation>
        <location evidence="3">Chromosome</location>
    </subcellularLocation>
    <subcellularLocation>
        <location evidence="2">Nucleus</location>
    </subcellularLocation>
</comment>
<dbReference type="GO" id="GO:0051880">
    <property type="term" value="F:G-quadruplex DNA binding"/>
    <property type="evidence" value="ECO:0007669"/>
    <property type="project" value="TreeGrafter"/>
</dbReference>
<protein>
    <recommendedName>
        <fullName evidence="5">DNA repair protein RAD50</fullName>
    </recommendedName>
</protein>
<keyword evidence="13" id="KW-0539">Nucleus</keyword>
<evidence type="ECO:0000256" key="9">
    <source>
        <dbReference type="ARBA" id="ARBA00022801"/>
    </source>
</evidence>
<evidence type="ECO:0000256" key="1">
    <source>
        <dbReference type="ARBA" id="ARBA00001947"/>
    </source>
</evidence>
<evidence type="ECO:0000256" key="5">
    <source>
        <dbReference type="ARBA" id="ARBA00017893"/>
    </source>
</evidence>
<feature type="coiled-coil region" evidence="15">
    <location>
        <begin position="711"/>
        <end position="738"/>
    </location>
</feature>
<evidence type="ECO:0000256" key="3">
    <source>
        <dbReference type="ARBA" id="ARBA00004286"/>
    </source>
</evidence>
<dbReference type="FunFam" id="3.40.50.300:FF:000947">
    <property type="entry name" value="DNA repair protein RAD50"/>
    <property type="match status" value="1"/>
</dbReference>
<feature type="coiled-coil region" evidence="15">
    <location>
        <begin position="430"/>
        <end position="532"/>
    </location>
</feature>
<keyword evidence="12" id="KW-0234">DNA repair</keyword>
<dbReference type="InParanoid" id="A0A316VTA4"/>
<dbReference type="OrthoDB" id="18797at2759"/>
<dbReference type="STRING" id="1522189.A0A316VTA4"/>
<keyword evidence="8" id="KW-0227">DNA damage</keyword>
<dbReference type="FunFam" id="3.40.50.300:FF:001195">
    <property type="entry name" value="DNA repair protein rad50"/>
    <property type="match status" value="1"/>
</dbReference>
<name>A0A316VTA4_9BASI</name>
<dbReference type="GO" id="GO:0070192">
    <property type="term" value="P:chromosome organization involved in meiotic cell cycle"/>
    <property type="evidence" value="ECO:0007669"/>
    <property type="project" value="TreeGrafter"/>
</dbReference>
<dbReference type="GO" id="GO:0043047">
    <property type="term" value="F:single-stranded telomeric DNA binding"/>
    <property type="evidence" value="ECO:0007669"/>
    <property type="project" value="TreeGrafter"/>
</dbReference>
<keyword evidence="7" id="KW-0479">Metal-binding</keyword>